<dbReference type="Gene3D" id="3.40.50.300">
    <property type="entry name" value="P-loop containing nucleotide triphosphate hydrolases"/>
    <property type="match status" value="1"/>
</dbReference>
<dbReference type="OrthoDB" id="14717at2759"/>
<dbReference type="SMART" id="SM00178">
    <property type="entry name" value="SAR"/>
    <property type="match status" value="1"/>
</dbReference>
<proteinExistence type="predicted"/>
<dbReference type="SUPFAM" id="SSF52540">
    <property type="entry name" value="P-loop containing nucleoside triphosphate hydrolases"/>
    <property type="match status" value="1"/>
</dbReference>
<dbReference type="Pfam" id="PF00025">
    <property type="entry name" value="Arf"/>
    <property type="match status" value="1"/>
</dbReference>
<keyword evidence="1 3" id="KW-0547">Nucleotide-binding</keyword>
<dbReference type="PANTHER" id="PTHR46090">
    <property type="entry name" value="ADP-RIBOSYLATION FACTOR-LIKE PROTEIN 13B"/>
    <property type="match status" value="1"/>
</dbReference>
<feature type="binding site" evidence="3">
    <location>
        <begin position="8"/>
        <end position="15"/>
    </location>
    <ligand>
        <name>GTP</name>
        <dbReference type="ChEBI" id="CHEBI:37565"/>
    </ligand>
</feature>
<keyword evidence="6" id="KW-1185">Reference proteome</keyword>
<dbReference type="InterPro" id="IPR006689">
    <property type="entry name" value="Small_GTPase_ARF/SAR"/>
</dbReference>
<evidence type="ECO:0000256" key="4">
    <source>
        <dbReference type="PIRSR" id="PIRSR606689-2"/>
    </source>
</evidence>
<dbReference type="GO" id="GO:0031514">
    <property type="term" value="C:motile cilium"/>
    <property type="evidence" value="ECO:0007669"/>
    <property type="project" value="TreeGrafter"/>
</dbReference>
<dbReference type="InterPro" id="IPR027417">
    <property type="entry name" value="P-loop_NTPase"/>
</dbReference>
<dbReference type="GO" id="GO:0005525">
    <property type="term" value="F:GTP binding"/>
    <property type="evidence" value="ECO:0007669"/>
    <property type="project" value="UniProtKB-KW"/>
</dbReference>
<feature type="binding site" evidence="3">
    <location>
        <position position="54"/>
    </location>
    <ligand>
        <name>GTP</name>
        <dbReference type="ChEBI" id="CHEBI:37565"/>
    </ligand>
</feature>
<protein>
    <submittedName>
        <fullName evidence="5">ADP-ribosylation factor-like protein 13A</fullName>
    </submittedName>
</protein>
<dbReference type="GO" id="GO:1905515">
    <property type="term" value="P:non-motile cilium assembly"/>
    <property type="evidence" value="ECO:0007669"/>
    <property type="project" value="TreeGrafter"/>
</dbReference>
<reference evidence="5" key="1">
    <citation type="journal article" date="2021" name="Evol. Appl.">
        <title>The genome of the Pyrenean desman and the effects of bottlenecks and inbreeding on the genomic landscape of an endangered species.</title>
        <authorList>
            <person name="Escoda L."/>
            <person name="Castresana J."/>
        </authorList>
    </citation>
    <scope>NUCLEOTIDE SEQUENCE</scope>
    <source>
        <strain evidence="5">IBE-C5619</strain>
    </source>
</reference>
<dbReference type="AlphaFoldDB" id="A0A8J6AGW9"/>
<sequence>NVNIIIIGLDNSGKTFLADVFRRVLSRRLKSYMKSELTKHLLDNYEVSIYDLNGDTKDQEIWPNYYAQAHGIVFVLDSSDVGRMPEAKIILTRLLSDKRVTGKPILLLANKQDKRNALLPSDIIEYLLLERLLKENKTPWRMESCSVIKNLSKKNQKSIVEGLCWLLAVIGNKYEELYMHQQLLTSSISTSKSIRTSGERCSSDSFSARLGLSKEKRQRAGQHSAEARPLKPILQKEGLRLKPKKNISVTFALDEPMEEGECSSEKRIPNTVEFCNQSDNLPIPAPRAAATGFFKGVWPFHPPQEPYIVPPEWRGLDLARVTEEEKDTDLGMRERKQQELPVIGRKIVSAESCGSREGLDFRPCAHKVPG</sequence>
<feature type="binding site" evidence="4">
    <location>
        <position position="15"/>
    </location>
    <ligand>
        <name>Mg(2+)</name>
        <dbReference type="ChEBI" id="CHEBI:18420"/>
    </ligand>
</feature>
<evidence type="ECO:0000256" key="2">
    <source>
        <dbReference type="ARBA" id="ARBA00023134"/>
    </source>
</evidence>
<dbReference type="PANTHER" id="PTHR46090:SF1">
    <property type="entry name" value="ADP-RIBOSYLATION FACTOR-LIKE PROTEIN 13A"/>
    <property type="match status" value="1"/>
</dbReference>
<dbReference type="GO" id="GO:0003924">
    <property type="term" value="F:GTPase activity"/>
    <property type="evidence" value="ECO:0007669"/>
    <property type="project" value="InterPro"/>
</dbReference>
<accession>A0A8J6AGW9</accession>
<evidence type="ECO:0000256" key="3">
    <source>
        <dbReference type="PIRSR" id="PIRSR606689-1"/>
    </source>
</evidence>
<name>A0A8J6AGW9_GALPY</name>
<dbReference type="GO" id="GO:0097730">
    <property type="term" value="C:non-motile cilium"/>
    <property type="evidence" value="ECO:0007669"/>
    <property type="project" value="TreeGrafter"/>
</dbReference>
<comment type="caution">
    <text evidence="5">The sequence shown here is derived from an EMBL/GenBank/DDBJ whole genome shotgun (WGS) entry which is preliminary data.</text>
</comment>
<dbReference type="GO" id="GO:0046872">
    <property type="term" value="F:metal ion binding"/>
    <property type="evidence" value="ECO:0007669"/>
    <property type="project" value="UniProtKB-KW"/>
</dbReference>
<dbReference type="EMBL" id="JAGFMF010011853">
    <property type="protein sequence ID" value="KAG8511189.1"/>
    <property type="molecule type" value="Genomic_DNA"/>
</dbReference>
<keyword evidence="4" id="KW-0479">Metal-binding</keyword>
<keyword evidence="4" id="KW-0460">Magnesium</keyword>
<gene>
    <name evidence="5" type="ORF">J0S82_003442</name>
</gene>
<dbReference type="GO" id="GO:0097500">
    <property type="term" value="P:receptor localization to non-motile cilium"/>
    <property type="evidence" value="ECO:0007669"/>
    <property type="project" value="TreeGrafter"/>
</dbReference>
<dbReference type="SMART" id="SM00177">
    <property type="entry name" value="ARF"/>
    <property type="match status" value="1"/>
</dbReference>
<dbReference type="GO" id="GO:0060170">
    <property type="term" value="C:ciliary membrane"/>
    <property type="evidence" value="ECO:0007669"/>
    <property type="project" value="TreeGrafter"/>
</dbReference>
<keyword evidence="2 3" id="KW-0342">GTP-binding</keyword>
<dbReference type="PRINTS" id="PR00328">
    <property type="entry name" value="SAR1GTPBP"/>
</dbReference>
<feature type="non-terminal residue" evidence="5">
    <location>
        <position position="1"/>
    </location>
</feature>
<organism evidence="5 6">
    <name type="scientific">Galemys pyrenaicus</name>
    <name type="common">Iberian desman</name>
    <name type="synonym">Pyrenean desman</name>
    <dbReference type="NCBI Taxonomy" id="202257"/>
    <lineage>
        <taxon>Eukaryota</taxon>
        <taxon>Metazoa</taxon>
        <taxon>Chordata</taxon>
        <taxon>Craniata</taxon>
        <taxon>Vertebrata</taxon>
        <taxon>Euteleostomi</taxon>
        <taxon>Mammalia</taxon>
        <taxon>Eutheria</taxon>
        <taxon>Laurasiatheria</taxon>
        <taxon>Eulipotyphla</taxon>
        <taxon>Talpidae</taxon>
        <taxon>Galemys</taxon>
    </lineage>
</organism>
<feature type="binding site" evidence="3">
    <location>
        <begin position="110"/>
        <end position="113"/>
    </location>
    <ligand>
        <name>GTP</name>
        <dbReference type="ChEBI" id="CHEBI:37565"/>
    </ligand>
</feature>
<evidence type="ECO:0000313" key="5">
    <source>
        <dbReference type="EMBL" id="KAG8511189.1"/>
    </source>
</evidence>
<evidence type="ECO:0000256" key="1">
    <source>
        <dbReference type="ARBA" id="ARBA00022741"/>
    </source>
</evidence>
<evidence type="ECO:0000313" key="6">
    <source>
        <dbReference type="Proteomes" id="UP000700334"/>
    </source>
</evidence>
<dbReference type="PROSITE" id="PS51417">
    <property type="entry name" value="ARF"/>
    <property type="match status" value="1"/>
</dbReference>
<dbReference type="InterPro" id="IPR051995">
    <property type="entry name" value="Ciliary_GTPase"/>
</dbReference>
<dbReference type="Proteomes" id="UP000700334">
    <property type="component" value="Unassembled WGS sequence"/>
</dbReference>